<sequence length="174" mass="19340">MEYIFTLKYRLTERDADTDEFIERLGEAGCDDALIGIGQPGRLALEFTREADDARQALHSALADVKKAVPAARLIEVTPDLVGLTDAAEIVGMSRQNLRKLMLANPETFPDPVHEGSASLWHLSEILAWLEARGSYALDYSIMDVASAALQVNLLKQTQHRLPEHDQELEELIS</sequence>
<proteinExistence type="predicted"/>
<keyword evidence="1" id="KW-0238">DNA-binding</keyword>
<name>A0A5B8SNX1_9GAMM</name>
<gene>
    <name evidence="1" type="ORF">FGL86_01620</name>
</gene>
<protein>
    <submittedName>
        <fullName evidence="1">DNA-binding protein</fullName>
    </submittedName>
</protein>
<evidence type="ECO:0000313" key="1">
    <source>
        <dbReference type="EMBL" id="QEA37894.1"/>
    </source>
</evidence>
<dbReference type="EMBL" id="CP042382">
    <property type="protein sequence ID" value="QEA37894.1"/>
    <property type="molecule type" value="Genomic_DNA"/>
</dbReference>
<dbReference type="RefSeq" id="WP_147182966.1">
    <property type="nucleotide sequence ID" value="NZ_CP042382.1"/>
</dbReference>
<dbReference type="OrthoDB" id="7860618at2"/>
<evidence type="ECO:0000313" key="2">
    <source>
        <dbReference type="Proteomes" id="UP000321272"/>
    </source>
</evidence>
<organism evidence="1 2">
    <name type="scientific">Pistricoccus aurantiacus</name>
    <dbReference type="NCBI Taxonomy" id="1883414"/>
    <lineage>
        <taxon>Bacteria</taxon>
        <taxon>Pseudomonadati</taxon>
        <taxon>Pseudomonadota</taxon>
        <taxon>Gammaproteobacteria</taxon>
        <taxon>Oceanospirillales</taxon>
        <taxon>Halomonadaceae</taxon>
        <taxon>Pistricoccus</taxon>
    </lineage>
</organism>
<dbReference type="Gene3D" id="1.10.238.160">
    <property type="match status" value="1"/>
</dbReference>
<dbReference type="AlphaFoldDB" id="A0A5B8SNX1"/>
<reference evidence="1 2" key="1">
    <citation type="submission" date="2019-06" db="EMBL/GenBank/DDBJ databases">
        <title>Genome analyses of bacteria isolated from kimchi.</title>
        <authorList>
            <person name="Lee S."/>
            <person name="Ahn S."/>
            <person name="Roh S."/>
        </authorList>
    </citation>
    <scope>NUCLEOTIDE SEQUENCE [LARGE SCALE GENOMIC DNA]</scope>
    <source>
        <strain evidence="1 2">CBA4606</strain>
    </source>
</reference>
<accession>A0A5B8SNX1</accession>
<dbReference type="KEGG" id="paur:FGL86_01620"/>
<dbReference type="Proteomes" id="UP000321272">
    <property type="component" value="Chromosome"/>
</dbReference>
<dbReference type="GO" id="GO:0003677">
    <property type="term" value="F:DNA binding"/>
    <property type="evidence" value="ECO:0007669"/>
    <property type="project" value="UniProtKB-KW"/>
</dbReference>
<keyword evidence="2" id="KW-1185">Reference proteome</keyword>